<evidence type="ECO:0000313" key="12">
    <source>
        <dbReference type="Proteomes" id="UP000010799"/>
    </source>
</evidence>
<feature type="binding site" evidence="7">
    <location>
        <position position="187"/>
    </location>
    <ligand>
        <name>L-glutamine</name>
        <dbReference type="ChEBI" id="CHEBI:58359"/>
    </ligand>
</feature>
<dbReference type="PANTHER" id="PTHR23090:SF9">
    <property type="entry name" value="GLUTAMINE-DEPENDENT NAD(+) SYNTHETASE"/>
    <property type="match status" value="1"/>
</dbReference>
<dbReference type="eggNOG" id="COG0388">
    <property type="taxonomic scope" value="Bacteria"/>
</dbReference>
<dbReference type="Gene3D" id="3.60.110.10">
    <property type="entry name" value="Carbon-nitrogen hydrolase"/>
    <property type="match status" value="1"/>
</dbReference>
<dbReference type="NCBIfam" id="TIGR00552">
    <property type="entry name" value="nadE"/>
    <property type="match status" value="1"/>
</dbReference>
<dbReference type="PANTHER" id="PTHR23090">
    <property type="entry name" value="NH 3 /GLUTAMINE-DEPENDENT NAD + SYNTHETASE"/>
    <property type="match status" value="1"/>
</dbReference>
<dbReference type="GO" id="GO:0016740">
    <property type="term" value="F:transferase activity"/>
    <property type="evidence" value="ECO:0007669"/>
    <property type="project" value="UniProtKB-KW"/>
</dbReference>
<evidence type="ECO:0000256" key="4">
    <source>
        <dbReference type="ARBA" id="ARBA00022741"/>
    </source>
</evidence>
<feature type="active site" description="For glutaminase activity" evidence="7">
    <location>
        <position position="118"/>
    </location>
</feature>
<dbReference type="eggNOG" id="COG0171">
    <property type="taxonomic scope" value="Bacteria"/>
</dbReference>
<keyword evidence="12" id="KW-1185">Reference proteome</keyword>
<comment type="caution">
    <text evidence="7">Lacks conserved residue(s) required for the propagation of feature annotation.</text>
</comment>
<dbReference type="UniPathway" id="UPA00253">
    <property type="reaction ID" value="UER00334"/>
</dbReference>
<dbReference type="EMBL" id="CP003789">
    <property type="protein sequence ID" value="AGA64818.1"/>
    <property type="molecule type" value="Genomic_DNA"/>
</dbReference>
<name>L0EVW7_LIBCB</name>
<feature type="binding site" evidence="7">
    <location>
        <position position="408"/>
    </location>
    <ligand>
        <name>deamido-NAD(+)</name>
        <dbReference type="ChEBI" id="CHEBI:58437"/>
        <note>ligand shared between two neighboring subunits</note>
    </ligand>
</feature>
<dbReference type="InterPro" id="IPR003694">
    <property type="entry name" value="NAD_synthase"/>
</dbReference>
<keyword evidence="11" id="KW-0315">Glutamine amidotransferase</keyword>
<dbReference type="InterPro" id="IPR014445">
    <property type="entry name" value="Gln-dep_NAD_synthase"/>
</dbReference>
<dbReference type="SUPFAM" id="SSF52402">
    <property type="entry name" value="Adenine nucleotide alpha hydrolases-like"/>
    <property type="match status" value="1"/>
</dbReference>
<dbReference type="HAMAP" id="MF_02090">
    <property type="entry name" value="NadE_glutamine_dep"/>
    <property type="match status" value="1"/>
</dbReference>
<feature type="binding site" evidence="7">
    <location>
        <begin position="296"/>
        <end position="303"/>
    </location>
    <ligand>
        <name>ATP</name>
        <dbReference type="ChEBI" id="CHEBI:30616"/>
    </ligand>
</feature>
<keyword evidence="6 7" id="KW-0520">NAD</keyword>
<evidence type="ECO:0000256" key="5">
    <source>
        <dbReference type="ARBA" id="ARBA00022840"/>
    </source>
</evidence>
<dbReference type="CDD" id="cd07570">
    <property type="entry name" value="GAT_Gln-NAD-synth"/>
    <property type="match status" value="1"/>
</dbReference>
<dbReference type="InterPro" id="IPR022310">
    <property type="entry name" value="NAD/GMP_synthase"/>
</dbReference>
<evidence type="ECO:0000256" key="1">
    <source>
        <dbReference type="ARBA" id="ARBA00005188"/>
    </source>
</evidence>
<dbReference type="Pfam" id="PF02540">
    <property type="entry name" value="NAD_synthase"/>
    <property type="match status" value="1"/>
</dbReference>
<dbReference type="FunFam" id="3.40.50.620:FF:000106">
    <property type="entry name" value="Glutamine-dependent NAD(+) synthetase"/>
    <property type="match status" value="1"/>
</dbReference>
<dbReference type="PROSITE" id="PS50263">
    <property type="entry name" value="CN_HYDROLASE"/>
    <property type="match status" value="1"/>
</dbReference>
<sequence>MNNLIPHHFKMFIAQLNPTVGDIASNLAKAREARRYAKSHSCDLIIFTELFISGYPAEDLILKPAFIQEAQKAIDTLTTDTNDGGPGIIIGFPRQIKNNRFNSVAVLDNGNVIAIHDKTDLPNHNEFDEKRLFTPGTTSHPILFRGIKLGVLICEEIWNNLNICKMLAQQGAEIIISINASPYHQNKMNIRRQILLKNVIKTRLPIIYINQVCGQDELVFDGGSFCLNSNQQLAFQMPQFKTQILPVEWKKSSQGWFCQKNLIADLPIQEEADYHACVLGLRDYAHKNGFDKILIGLSGGIDSAICAAIAVDALGKERVHAIMLPYLYTPKETLQDAADCAKALGCRYDVLPIQGIVESFISSLSGFFGEPIHGVTIENLQSRVRGSLLMAISNKSNALLITTGNKSEVSVGYSTLYGDMNGGFNPIKDVYKTHVYELARWRNSYQIPDGLGPSHEVIPDRILTKHPSAELYPEQKDQDTLPPYPILDEIIQLMVEYEMSVNNIVQKGYNPETVRYIEKLLYTSEYKRRQSALGIKMTLKSFGRDRRYPISHKFREFKDHNT</sequence>
<accession>L0EVW7</accession>
<evidence type="ECO:0000256" key="2">
    <source>
        <dbReference type="ARBA" id="ARBA00007145"/>
    </source>
</evidence>
<evidence type="ECO:0000256" key="9">
    <source>
        <dbReference type="RuleBase" id="RU003811"/>
    </source>
</evidence>
<dbReference type="PATRIC" id="fig|1215343.11.peg.851"/>
<dbReference type="GO" id="GO:0004359">
    <property type="term" value="F:glutaminase activity"/>
    <property type="evidence" value="ECO:0007669"/>
    <property type="project" value="InterPro"/>
</dbReference>
<dbReference type="PIRSF" id="PIRSF006630">
    <property type="entry name" value="NADS_GAT"/>
    <property type="match status" value="1"/>
</dbReference>
<dbReference type="GO" id="GO:0005524">
    <property type="term" value="F:ATP binding"/>
    <property type="evidence" value="ECO:0007669"/>
    <property type="project" value="UniProtKB-UniRule"/>
</dbReference>
<dbReference type="InterPro" id="IPR003010">
    <property type="entry name" value="C-N_Hydrolase"/>
</dbReference>
<evidence type="ECO:0000256" key="6">
    <source>
        <dbReference type="ARBA" id="ARBA00023027"/>
    </source>
</evidence>
<dbReference type="Pfam" id="PF00795">
    <property type="entry name" value="CN_hydrolase"/>
    <property type="match status" value="1"/>
</dbReference>
<proteinExistence type="inferred from homology"/>
<evidence type="ECO:0000256" key="3">
    <source>
        <dbReference type="ARBA" id="ARBA00022598"/>
    </source>
</evidence>
<feature type="binding site" evidence="7">
    <location>
        <position position="379"/>
    </location>
    <ligand>
        <name>deamido-NAD(+)</name>
        <dbReference type="ChEBI" id="CHEBI:58437"/>
        <note>ligand shared between two neighboring subunits</note>
    </ligand>
</feature>
<keyword evidence="3 7" id="KW-0436">Ligase</keyword>
<dbReference type="AlphaFoldDB" id="L0EVW7"/>
<dbReference type="InterPro" id="IPR014729">
    <property type="entry name" value="Rossmann-like_a/b/a_fold"/>
</dbReference>
<feature type="binding site" evidence="7">
    <location>
        <position position="181"/>
    </location>
    <ligand>
        <name>L-glutamine</name>
        <dbReference type="ChEBI" id="CHEBI:58359"/>
    </ligand>
</feature>
<dbReference type="NCBIfam" id="NF010588">
    <property type="entry name" value="PRK13981.1"/>
    <property type="match status" value="1"/>
</dbReference>
<dbReference type="STRING" id="1215343.B488_08260"/>
<keyword evidence="5 7" id="KW-0067">ATP-binding</keyword>
<evidence type="ECO:0000256" key="7">
    <source>
        <dbReference type="HAMAP-Rule" id="MF_02090"/>
    </source>
</evidence>
<comment type="catalytic activity">
    <reaction evidence="7 8">
        <text>deamido-NAD(+) + L-glutamine + ATP + H2O = L-glutamate + AMP + diphosphate + NAD(+) + H(+)</text>
        <dbReference type="Rhea" id="RHEA:24384"/>
        <dbReference type="ChEBI" id="CHEBI:15377"/>
        <dbReference type="ChEBI" id="CHEBI:15378"/>
        <dbReference type="ChEBI" id="CHEBI:29985"/>
        <dbReference type="ChEBI" id="CHEBI:30616"/>
        <dbReference type="ChEBI" id="CHEBI:33019"/>
        <dbReference type="ChEBI" id="CHEBI:57540"/>
        <dbReference type="ChEBI" id="CHEBI:58359"/>
        <dbReference type="ChEBI" id="CHEBI:58437"/>
        <dbReference type="ChEBI" id="CHEBI:456215"/>
        <dbReference type="EC" id="6.3.5.1"/>
    </reaction>
</comment>
<evidence type="ECO:0000313" key="11">
    <source>
        <dbReference type="EMBL" id="AGA64818.1"/>
    </source>
</evidence>
<comment type="pathway">
    <text evidence="1 7 8">Cofactor biosynthesis; NAD(+) biosynthesis; NAD(+) from deamido-NAD(+) (L-Gln route): step 1/1.</text>
</comment>
<feature type="active site" description="Nucleophile; for glutaminase activity" evidence="7">
    <location>
        <position position="154"/>
    </location>
</feature>
<comment type="function">
    <text evidence="7">Catalyzes the ATP-dependent amidation of deamido-NAD to form NAD. Uses L-glutamine as a nitrogen source.</text>
</comment>
<feature type="active site" description="Proton acceptor; for glutaminase activity" evidence="7">
    <location>
        <position position="49"/>
    </location>
</feature>
<dbReference type="RefSeq" id="WP_015273245.1">
    <property type="nucleotide sequence ID" value="NC_019907.1"/>
</dbReference>
<keyword evidence="4 7" id="KW-0547">Nucleotide-binding</keyword>
<dbReference type="GO" id="GO:0008795">
    <property type="term" value="F:NAD+ synthase activity"/>
    <property type="evidence" value="ECO:0007669"/>
    <property type="project" value="UniProtKB-UniRule"/>
</dbReference>
<dbReference type="CDD" id="cd00553">
    <property type="entry name" value="NAD_synthase"/>
    <property type="match status" value="1"/>
</dbReference>
<dbReference type="InterPro" id="IPR036526">
    <property type="entry name" value="C-N_Hydrolase_sf"/>
</dbReference>
<evidence type="ECO:0000256" key="8">
    <source>
        <dbReference type="PIRNR" id="PIRNR006630"/>
    </source>
</evidence>
<dbReference type="Gene3D" id="3.40.50.620">
    <property type="entry name" value="HUPs"/>
    <property type="match status" value="1"/>
</dbReference>
<dbReference type="HOGENOM" id="CLU_022313_2_0_5"/>
<dbReference type="Proteomes" id="UP000010799">
    <property type="component" value="Chromosome"/>
</dbReference>
<evidence type="ECO:0000259" key="10">
    <source>
        <dbReference type="PROSITE" id="PS50263"/>
    </source>
</evidence>
<keyword evidence="11" id="KW-0808">Transferase</keyword>
<feature type="binding site" evidence="7">
    <location>
        <position position="527"/>
    </location>
    <ligand>
        <name>deamido-NAD(+)</name>
        <dbReference type="ChEBI" id="CHEBI:58437"/>
        <note>ligand shared between two neighboring subunits</note>
    </ligand>
</feature>
<dbReference type="SUPFAM" id="SSF56317">
    <property type="entry name" value="Carbon-nitrogen hydrolase"/>
    <property type="match status" value="1"/>
</dbReference>
<reference evidence="11 12" key="1">
    <citation type="journal article" date="2012" name="Stand. Genomic Sci.">
        <title>Complete genome sequence of Liberibacter crescens BT-1.</title>
        <authorList>
            <person name="Leonard M.T."/>
            <person name="Fagen J.R."/>
            <person name="Davis-Richardson A.G."/>
            <person name="Davis M.J."/>
            <person name="Triplett E.W."/>
        </authorList>
    </citation>
    <scope>NUCLEOTIDE SEQUENCE [LARGE SCALE GENOMIC DNA]</scope>
    <source>
        <strain evidence="11 12">BT-1</strain>
    </source>
</reference>
<dbReference type="GO" id="GO:0005737">
    <property type="term" value="C:cytoplasm"/>
    <property type="evidence" value="ECO:0007669"/>
    <property type="project" value="InterPro"/>
</dbReference>
<gene>
    <name evidence="7" type="primary">nadE</name>
    <name evidence="11" type="ordered locus">B488_08260</name>
</gene>
<comment type="similarity">
    <text evidence="9">Belongs to the NAD synthetase family.</text>
</comment>
<dbReference type="EC" id="6.3.5.1" evidence="7 8"/>
<dbReference type="GO" id="GO:0009435">
    <property type="term" value="P:NAD+ biosynthetic process"/>
    <property type="evidence" value="ECO:0007669"/>
    <property type="project" value="UniProtKB-UniRule"/>
</dbReference>
<protein>
    <recommendedName>
        <fullName evidence="7 8">Glutamine-dependent NAD(+) synthetase</fullName>
        <ecNumber evidence="7 8">6.3.5.1</ecNumber>
    </recommendedName>
    <alternativeName>
        <fullName evidence="7 8">NAD(+) synthase [glutamine-hydrolyzing]</fullName>
    </alternativeName>
</protein>
<comment type="similarity">
    <text evidence="2 7 8">In the C-terminal section; belongs to the NAD synthetase family.</text>
</comment>
<dbReference type="KEGG" id="lcc:B488_08260"/>
<feature type="binding site" evidence="7">
    <location>
        <position position="403"/>
    </location>
    <ligand>
        <name>ATP</name>
        <dbReference type="ChEBI" id="CHEBI:30616"/>
    </ligand>
</feature>
<feature type="domain" description="CN hydrolase" evidence="10">
    <location>
        <begin position="9"/>
        <end position="251"/>
    </location>
</feature>
<dbReference type="GO" id="GO:0003952">
    <property type="term" value="F:NAD+ synthase (glutamine-hydrolyzing) activity"/>
    <property type="evidence" value="ECO:0007669"/>
    <property type="project" value="UniProtKB-UniRule"/>
</dbReference>
<organism evidence="11 12">
    <name type="scientific">Liberibacter crescens (strain BT-1)</name>
    <dbReference type="NCBI Taxonomy" id="1215343"/>
    <lineage>
        <taxon>Bacteria</taxon>
        <taxon>Pseudomonadati</taxon>
        <taxon>Pseudomonadota</taxon>
        <taxon>Alphaproteobacteria</taxon>
        <taxon>Hyphomicrobiales</taxon>
        <taxon>Rhizobiaceae</taxon>
        <taxon>Liberibacter</taxon>
    </lineage>
</organism>